<dbReference type="EMBL" id="BPQB01000029">
    <property type="protein sequence ID" value="GJE92883.1"/>
    <property type="molecule type" value="Genomic_DNA"/>
</dbReference>
<name>A0A9P3GB90_9APHY</name>
<reference evidence="2 3" key="1">
    <citation type="submission" date="2021-08" db="EMBL/GenBank/DDBJ databases">
        <title>Draft Genome Sequence of Phanerochaete sordida strain YK-624.</title>
        <authorList>
            <person name="Mori T."/>
            <person name="Dohra H."/>
            <person name="Suzuki T."/>
            <person name="Kawagishi H."/>
            <person name="Hirai H."/>
        </authorList>
    </citation>
    <scope>NUCLEOTIDE SEQUENCE [LARGE SCALE GENOMIC DNA]</scope>
    <source>
        <strain evidence="2 3">YK-624</strain>
    </source>
</reference>
<feature type="compositionally biased region" description="Basic and acidic residues" evidence="1">
    <location>
        <begin position="174"/>
        <end position="184"/>
    </location>
</feature>
<feature type="compositionally biased region" description="Acidic residues" evidence="1">
    <location>
        <begin position="160"/>
        <end position="173"/>
    </location>
</feature>
<protein>
    <submittedName>
        <fullName evidence="2">Uncharacterized protein</fullName>
    </submittedName>
</protein>
<organism evidence="2 3">
    <name type="scientific">Phanerochaete sordida</name>
    <dbReference type="NCBI Taxonomy" id="48140"/>
    <lineage>
        <taxon>Eukaryota</taxon>
        <taxon>Fungi</taxon>
        <taxon>Dikarya</taxon>
        <taxon>Basidiomycota</taxon>
        <taxon>Agaricomycotina</taxon>
        <taxon>Agaricomycetes</taxon>
        <taxon>Polyporales</taxon>
        <taxon>Phanerochaetaceae</taxon>
        <taxon>Phanerochaete</taxon>
    </lineage>
</organism>
<feature type="region of interest" description="Disordered" evidence="1">
    <location>
        <begin position="159"/>
        <end position="184"/>
    </location>
</feature>
<evidence type="ECO:0000313" key="3">
    <source>
        <dbReference type="Proteomes" id="UP000703269"/>
    </source>
</evidence>
<comment type="caution">
    <text evidence="2">The sequence shown here is derived from an EMBL/GenBank/DDBJ whole genome shotgun (WGS) entry which is preliminary data.</text>
</comment>
<sequence>MMFDGPCSWSQDALFEAALATPLLSHVSILLLSAPQYSYDTWQRFSCLSDVTQLGVCPHALAYSFVKTLACPAPSARLLFPGLKTLALRGIQWSEGLPEPDLDDTPFSKRCHDALGARLAQGIPLQTVIFGSPEDIPEAHIKDLEIAGLVETTELYLCGGEDEEEEEEEEKEEEKEYAYCRSWD</sequence>
<dbReference type="Proteomes" id="UP000703269">
    <property type="component" value="Unassembled WGS sequence"/>
</dbReference>
<accession>A0A9P3GB90</accession>
<evidence type="ECO:0000313" key="2">
    <source>
        <dbReference type="EMBL" id="GJE92883.1"/>
    </source>
</evidence>
<gene>
    <name evidence="2" type="ORF">PsYK624_090410</name>
</gene>
<dbReference type="AlphaFoldDB" id="A0A9P3GB90"/>
<keyword evidence="3" id="KW-1185">Reference proteome</keyword>
<proteinExistence type="predicted"/>
<evidence type="ECO:0000256" key="1">
    <source>
        <dbReference type="SAM" id="MobiDB-lite"/>
    </source>
</evidence>